<dbReference type="SUPFAM" id="SSF81383">
    <property type="entry name" value="F-box domain"/>
    <property type="match status" value="1"/>
</dbReference>
<gene>
    <name evidence="2" type="ORF">Hypma_004048</name>
</gene>
<accession>A0A369J804</accession>
<dbReference type="AlphaFoldDB" id="A0A369J804"/>
<dbReference type="OrthoDB" id="2992738at2759"/>
<evidence type="ECO:0000313" key="3">
    <source>
        <dbReference type="Proteomes" id="UP000076154"/>
    </source>
</evidence>
<sequence>MPGRHGFTPTWSRLPSSESPLSHHHQLCLNIPQTGPIAVSANSMAEATDLPNELLWQIVQHLEFDPPTLAACALVGRSWYLPAQVHQFRRVSLKNNLDCSLFSQILAESAHLAQLVRALTIQFRHNTFLILSQILPLLSCVESLDLQGFSRHGYRRLFLCWHRLPIPCVDALAHLFRLPSLKCVNVTGWCFRPTNSGFPGLFRHSLALQSLGISDVMICKHESTLDESNSLSDTTFKLCPPRLQLWLPTTNDLSATNLGEWLFHPECSIDIRHVRELLVSEGKEIFISQVLCTIGASLEVLTCSGLCNLSHNPRLRVLDLKAYVVNRFTPPQWLETSISSLPPNNCLEALTLTLEPGFSVPYSDDQEASGYLWKMLSVAHSDVSAEQRRSRQGVGDAGPLEVLQGFFVSSWNRSY</sequence>
<reference evidence="2" key="1">
    <citation type="submission" date="2018-04" db="EMBL/GenBank/DDBJ databases">
        <title>Whole genome sequencing of Hypsizygus marmoreus.</title>
        <authorList>
            <person name="Choi I.-G."/>
            <person name="Min B."/>
            <person name="Kim J.-G."/>
            <person name="Kim S."/>
            <person name="Oh Y.-L."/>
            <person name="Kong W.-S."/>
            <person name="Park H."/>
            <person name="Jeong J."/>
            <person name="Song E.-S."/>
        </authorList>
    </citation>
    <scope>NUCLEOTIDE SEQUENCE [LARGE SCALE GENOMIC DNA]</scope>
    <source>
        <strain evidence="2">51987-8</strain>
    </source>
</reference>
<evidence type="ECO:0000313" key="2">
    <source>
        <dbReference type="EMBL" id="RDB15594.1"/>
    </source>
</evidence>
<comment type="caution">
    <text evidence="2">The sequence shown here is derived from an EMBL/GenBank/DDBJ whole genome shotgun (WGS) entry which is preliminary data.</text>
</comment>
<dbReference type="Proteomes" id="UP000076154">
    <property type="component" value="Unassembled WGS sequence"/>
</dbReference>
<dbReference type="Pfam" id="PF12937">
    <property type="entry name" value="F-box-like"/>
    <property type="match status" value="1"/>
</dbReference>
<protein>
    <recommendedName>
        <fullName evidence="1">F-box domain-containing protein</fullName>
    </recommendedName>
</protein>
<dbReference type="InterPro" id="IPR036047">
    <property type="entry name" value="F-box-like_dom_sf"/>
</dbReference>
<proteinExistence type="predicted"/>
<dbReference type="EMBL" id="LUEZ02000149">
    <property type="protein sequence ID" value="RDB15594.1"/>
    <property type="molecule type" value="Genomic_DNA"/>
</dbReference>
<name>A0A369J804_HYPMA</name>
<dbReference type="InParanoid" id="A0A369J804"/>
<dbReference type="Gene3D" id="1.20.1280.50">
    <property type="match status" value="1"/>
</dbReference>
<feature type="domain" description="F-box" evidence="1">
    <location>
        <begin position="49"/>
        <end position="83"/>
    </location>
</feature>
<keyword evidence="3" id="KW-1185">Reference proteome</keyword>
<organism evidence="2 3">
    <name type="scientific">Hypsizygus marmoreus</name>
    <name type="common">White beech mushroom</name>
    <name type="synonym">Agaricus marmoreus</name>
    <dbReference type="NCBI Taxonomy" id="39966"/>
    <lineage>
        <taxon>Eukaryota</taxon>
        <taxon>Fungi</taxon>
        <taxon>Dikarya</taxon>
        <taxon>Basidiomycota</taxon>
        <taxon>Agaricomycotina</taxon>
        <taxon>Agaricomycetes</taxon>
        <taxon>Agaricomycetidae</taxon>
        <taxon>Agaricales</taxon>
        <taxon>Tricholomatineae</taxon>
        <taxon>Lyophyllaceae</taxon>
        <taxon>Hypsizygus</taxon>
    </lineage>
</organism>
<dbReference type="InterPro" id="IPR001810">
    <property type="entry name" value="F-box_dom"/>
</dbReference>
<evidence type="ECO:0000259" key="1">
    <source>
        <dbReference type="Pfam" id="PF12937"/>
    </source>
</evidence>